<organism evidence="7 8">
    <name type="scientific">Alcanivorax xiamenensis</name>
    <dbReference type="NCBI Taxonomy" id="1177156"/>
    <lineage>
        <taxon>Bacteria</taxon>
        <taxon>Pseudomonadati</taxon>
        <taxon>Pseudomonadota</taxon>
        <taxon>Gammaproteobacteria</taxon>
        <taxon>Oceanospirillales</taxon>
        <taxon>Alcanivoracaceae</taxon>
        <taxon>Alcanivorax</taxon>
    </lineage>
</organism>
<dbReference type="EMBL" id="AQPF01000018">
    <property type="protein sequence ID" value="KAF0805317.1"/>
    <property type="molecule type" value="Genomic_DNA"/>
</dbReference>
<evidence type="ECO:0000256" key="3">
    <source>
        <dbReference type="ARBA" id="ARBA00022989"/>
    </source>
</evidence>
<evidence type="ECO:0000259" key="6">
    <source>
        <dbReference type="Pfam" id="PF06271"/>
    </source>
</evidence>
<keyword evidence="8" id="KW-1185">Reference proteome</keyword>
<dbReference type="Pfam" id="PF06271">
    <property type="entry name" value="RDD"/>
    <property type="match status" value="1"/>
</dbReference>
<accession>A0ABQ6Y819</accession>
<keyword evidence="2 5" id="KW-0812">Transmembrane</keyword>
<dbReference type="Proteomes" id="UP000771797">
    <property type="component" value="Unassembled WGS sequence"/>
</dbReference>
<keyword evidence="3 5" id="KW-1133">Transmembrane helix</keyword>
<comment type="caution">
    <text evidence="7">The sequence shown here is derived from an EMBL/GenBank/DDBJ whole genome shotgun (WGS) entry which is preliminary data.</text>
</comment>
<evidence type="ECO:0000256" key="4">
    <source>
        <dbReference type="ARBA" id="ARBA00023136"/>
    </source>
</evidence>
<dbReference type="PANTHER" id="PTHR38480">
    <property type="entry name" value="SLR0254 PROTEIN"/>
    <property type="match status" value="1"/>
</dbReference>
<evidence type="ECO:0000256" key="1">
    <source>
        <dbReference type="ARBA" id="ARBA00004141"/>
    </source>
</evidence>
<feature type="transmembrane region" description="Helical" evidence="5">
    <location>
        <begin position="60"/>
        <end position="77"/>
    </location>
</feature>
<comment type="subcellular location">
    <subcellularLocation>
        <location evidence="1">Membrane</location>
        <topology evidence="1">Multi-pass membrane protein</topology>
    </subcellularLocation>
</comment>
<evidence type="ECO:0000313" key="8">
    <source>
        <dbReference type="Proteomes" id="UP000771797"/>
    </source>
</evidence>
<feature type="transmembrane region" description="Helical" evidence="5">
    <location>
        <begin position="37"/>
        <end position="54"/>
    </location>
</feature>
<dbReference type="PANTHER" id="PTHR38480:SF1">
    <property type="entry name" value="SLR0254 PROTEIN"/>
    <property type="match status" value="1"/>
</dbReference>
<sequence>MDVLIDERLHIDTPEGARLTLSLAGPLPRGMAYGIDLMIRALILVMVATPLMLLGRGGSGLYLLLLFLLEWFYPVLFEVFRQGRTPGKAVMGLAVVHGNGAPVGFSGSLVRNLLRTADLFPFAYLTGFIVMLVSSRQQRLGDLAADTLVIHVPAPQARPAPGDGGGEPPDWPLNRDDQLVLLAFHDRGQRLSEERQRELARLAYPELADEAALARLRRVVNHVLGAA</sequence>
<dbReference type="InterPro" id="IPR010432">
    <property type="entry name" value="RDD"/>
</dbReference>
<reference evidence="7 8" key="1">
    <citation type="submission" date="2012-09" db="EMBL/GenBank/DDBJ databases">
        <title>Genome Sequence of alkane-degrading Bacterium Alcanivorax sp. 6-D-6.</title>
        <authorList>
            <person name="Lai Q."/>
            <person name="Shao Z."/>
        </authorList>
    </citation>
    <scope>NUCLEOTIDE SEQUENCE [LARGE SCALE GENOMIC DNA]</scope>
    <source>
        <strain evidence="7 8">6-D-6</strain>
    </source>
</reference>
<feature type="domain" description="RDD" evidence="6">
    <location>
        <begin position="24"/>
        <end position="145"/>
    </location>
</feature>
<feature type="transmembrane region" description="Helical" evidence="5">
    <location>
        <begin position="113"/>
        <end position="133"/>
    </location>
</feature>
<evidence type="ECO:0000256" key="2">
    <source>
        <dbReference type="ARBA" id="ARBA00022692"/>
    </source>
</evidence>
<keyword evidence="4 5" id="KW-0472">Membrane</keyword>
<evidence type="ECO:0000256" key="5">
    <source>
        <dbReference type="SAM" id="Phobius"/>
    </source>
</evidence>
<gene>
    <name evidence="7" type="ORF">A6D6_02410</name>
</gene>
<proteinExistence type="predicted"/>
<protein>
    <recommendedName>
        <fullName evidence="6">RDD domain-containing protein</fullName>
    </recommendedName>
</protein>
<name>A0ABQ6Y819_9GAMM</name>
<evidence type="ECO:0000313" key="7">
    <source>
        <dbReference type="EMBL" id="KAF0805317.1"/>
    </source>
</evidence>